<gene>
    <name evidence="5" type="ORF">L3X38_002500</name>
</gene>
<dbReference type="FunFam" id="2.20.28.120:FF:000006">
    <property type="entry name" value="50S ribosomal protein L33"/>
    <property type="match status" value="1"/>
</dbReference>
<accession>A0AAD4ZL44</accession>
<dbReference type="GO" id="GO:0005737">
    <property type="term" value="C:cytoplasm"/>
    <property type="evidence" value="ECO:0007669"/>
    <property type="project" value="UniProtKB-ARBA"/>
</dbReference>
<dbReference type="NCBIfam" id="TIGR01023">
    <property type="entry name" value="rpmG_bact"/>
    <property type="match status" value="1"/>
</dbReference>
<dbReference type="SUPFAM" id="SSF57829">
    <property type="entry name" value="Zn-binding ribosomal proteins"/>
    <property type="match status" value="1"/>
</dbReference>
<dbReference type="GO" id="GO:0003735">
    <property type="term" value="F:structural constituent of ribosome"/>
    <property type="evidence" value="ECO:0007669"/>
    <property type="project" value="InterPro"/>
</dbReference>
<dbReference type="GO" id="GO:0006412">
    <property type="term" value="P:translation"/>
    <property type="evidence" value="ECO:0007669"/>
    <property type="project" value="InterPro"/>
</dbReference>
<dbReference type="InterPro" id="IPR011332">
    <property type="entry name" value="Ribosomal_zn-bd"/>
</dbReference>
<evidence type="ECO:0000313" key="6">
    <source>
        <dbReference type="Proteomes" id="UP001054821"/>
    </source>
</evidence>
<dbReference type="Pfam" id="PF00471">
    <property type="entry name" value="Ribosomal_L33"/>
    <property type="match status" value="1"/>
</dbReference>
<name>A0AAD4ZL44_PRUDU</name>
<comment type="similarity">
    <text evidence="1">Belongs to the bacterial ribosomal protein bL33 family.</text>
</comment>
<evidence type="ECO:0000256" key="2">
    <source>
        <dbReference type="ARBA" id="ARBA00022980"/>
    </source>
</evidence>
<evidence type="ECO:0000256" key="1">
    <source>
        <dbReference type="ARBA" id="ARBA00007596"/>
    </source>
</evidence>
<dbReference type="PANTHER" id="PTHR15238">
    <property type="entry name" value="54S RIBOSOMAL PROTEIN L39, MITOCHONDRIAL"/>
    <property type="match status" value="1"/>
</dbReference>
<keyword evidence="6" id="KW-1185">Reference proteome</keyword>
<dbReference type="InterPro" id="IPR001705">
    <property type="entry name" value="Ribosomal_bL33"/>
</dbReference>
<evidence type="ECO:0000256" key="4">
    <source>
        <dbReference type="ARBA" id="ARBA00035429"/>
    </source>
</evidence>
<evidence type="ECO:0000313" key="5">
    <source>
        <dbReference type="EMBL" id="KAI5349611.1"/>
    </source>
</evidence>
<dbReference type="InterPro" id="IPR038584">
    <property type="entry name" value="Ribosomal_bL33_sf"/>
</dbReference>
<dbReference type="Proteomes" id="UP001054821">
    <property type="component" value="Chromosome 1"/>
</dbReference>
<proteinExistence type="inferred from homology"/>
<evidence type="ECO:0000256" key="3">
    <source>
        <dbReference type="ARBA" id="ARBA00023274"/>
    </source>
</evidence>
<keyword evidence="3" id="KW-0687">Ribonucleoprotein</keyword>
<keyword evidence="2" id="KW-0689">Ribosomal protein</keyword>
<dbReference type="EMBL" id="JAJFAZ020000001">
    <property type="protein sequence ID" value="KAI5349611.1"/>
    <property type="molecule type" value="Genomic_DNA"/>
</dbReference>
<dbReference type="AlphaFoldDB" id="A0AAD4ZL44"/>
<sequence length="91" mass="10508">MRVLGYGLFSSLNSLHHTLQFGSLLPDDYKGLNRMGDKKKKATVFIRLVSAAGTGFFYVKRKPTKVTEKLEFRKFDPRVNRHVLFTEAKMK</sequence>
<organism evidence="5 6">
    <name type="scientific">Prunus dulcis</name>
    <name type="common">Almond</name>
    <name type="synonym">Amygdalus dulcis</name>
    <dbReference type="NCBI Taxonomy" id="3755"/>
    <lineage>
        <taxon>Eukaryota</taxon>
        <taxon>Viridiplantae</taxon>
        <taxon>Streptophyta</taxon>
        <taxon>Embryophyta</taxon>
        <taxon>Tracheophyta</taxon>
        <taxon>Spermatophyta</taxon>
        <taxon>Magnoliopsida</taxon>
        <taxon>eudicotyledons</taxon>
        <taxon>Gunneridae</taxon>
        <taxon>Pentapetalae</taxon>
        <taxon>rosids</taxon>
        <taxon>fabids</taxon>
        <taxon>Rosales</taxon>
        <taxon>Rosaceae</taxon>
        <taxon>Amygdaloideae</taxon>
        <taxon>Amygdaleae</taxon>
        <taxon>Prunus</taxon>
    </lineage>
</organism>
<dbReference type="Gene3D" id="2.20.28.120">
    <property type="entry name" value="Ribosomal protein L33"/>
    <property type="match status" value="1"/>
</dbReference>
<protein>
    <recommendedName>
        <fullName evidence="4">50S ribosomal protein L33, chloroplastic</fullName>
    </recommendedName>
</protein>
<reference evidence="5 6" key="1">
    <citation type="journal article" date="2022" name="G3 (Bethesda)">
        <title>Whole-genome sequence and methylome profiling of the almond [Prunus dulcis (Mill.) D.A. Webb] cultivar 'Nonpareil'.</title>
        <authorList>
            <person name="D'Amico-Willman K.M."/>
            <person name="Ouma W.Z."/>
            <person name="Meulia T."/>
            <person name="Sideli G.M."/>
            <person name="Gradziel T.M."/>
            <person name="Fresnedo-Ramirez J."/>
        </authorList>
    </citation>
    <scope>NUCLEOTIDE SEQUENCE [LARGE SCALE GENOMIC DNA]</scope>
    <source>
        <strain evidence="5">Clone GOH B32 T37-40</strain>
    </source>
</reference>
<comment type="caution">
    <text evidence="5">The sequence shown here is derived from an EMBL/GenBank/DDBJ whole genome shotgun (WGS) entry which is preliminary data.</text>
</comment>
<dbReference type="GO" id="GO:0015934">
    <property type="term" value="C:large ribosomal subunit"/>
    <property type="evidence" value="ECO:0007669"/>
    <property type="project" value="TreeGrafter"/>
</dbReference>
<dbReference type="PANTHER" id="PTHR15238:SF1">
    <property type="entry name" value="LARGE RIBOSOMAL SUBUNIT PROTEIN BL33M"/>
    <property type="match status" value="1"/>
</dbReference>